<accession>A0AA36F1L4</accession>
<dbReference type="GO" id="GO:0008378">
    <property type="term" value="F:galactosyltransferase activity"/>
    <property type="evidence" value="ECO:0007669"/>
    <property type="project" value="TreeGrafter"/>
</dbReference>
<dbReference type="Pfam" id="PF02709">
    <property type="entry name" value="Glyco_transf_7C"/>
    <property type="match status" value="1"/>
</dbReference>
<dbReference type="GO" id="GO:0016020">
    <property type="term" value="C:membrane"/>
    <property type="evidence" value="ECO:0007669"/>
    <property type="project" value="GOC"/>
</dbReference>
<evidence type="ECO:0000256" key="1">
    <source>
        <dbReference type="ARBA" id="ARBA00022679"/>
    </source>
</evidence>
<gene>
    <name evidence="3" type="ORF">OCTVUL_1B013778</name>
</gene>
<proteinExistence type="predicted"/>
<dbReference type="GO" id="GO:0005794">
    <property type="term" value="C:Golgi apparatus"/>
    <property type="evidence" value="ECO:0007669"/>
    <property type="project" value="TreeGrafter"/>
</dbReference>
<evidence type="ECO:0000313" key="4">
    <source>
        <dbReference type="Proteomes" id="UP001162480"/>
    </source>
</evidence>
<evidence type="ECO:0000259" key="2">
    <source>
        <dbReference type="Pfam" id="PF02709"/>
    </source>
</evidence>
<dbReference type="PRINTS" id="PR02050">
    <property type="entry name" value="B14GALTRFASE"/>
</dbReference>
<dbReference type="PANTHER" id="PTHR19300:SF57">
    <property type="entry name" value="BETA-1,4-N-ACETYLGALACTOSAMINYLTRANSFERASE"/>
    <property type="match status" value="1"/>
</dbReference>
<dbReference type="PANTHER" id="PTHR19300">
    <property type="entry name" value="BETA-1,4-GALACTOSYLTRANSFERASE"/>
    <property type="match status" value="1"/>
</dbReference>
<protein>
    <submittedName>
        <fullName evidence="3">Beta-1,4-N-acetylgalactosaminyltransferase bre-4-like</fullName>
    </submittedName>
</protein>
<name>A0AA36F1L4_OCTVU</name>
<dbReference type="SUPFAM" id="SSF53448">
    <property type="entry name" value="Nucleotide-diphospho-sugar transferases"/>
    <property type="match status" value="1"/>
</dbReference>
<dbReference type="InterPro" id="IPR003859">
    <property type="entry name" value="Galactosyl_T"/>
</dbReference>
<dbReference type="InterPro" id="IPR029044">
    <property type="entry name" value="Nucleotide-diphossugar_trans"/>
</dbReference>
<dbReference type="GO" id="GO:0033842">
    <property type="term" value="F:N-acetyl-beta-glucosaminyl-derivative 4-beta-N-acetylgalactosaminyltransferase activity"/>
    <property type="evidence" value="ECO:0007669"/>
    <property type="project" value="TreeGrafter"/>
</dbReference>
<dbReference type="GO" id="GO:0006688">
    <property type="term" value="P:glycosphingolipid biosynthetic process"/>
    <property type="evidence" value="ECO:0007669"/>
    <property type="project" value="TreeGrafter"/>
</dbReference>
<dbReference type="EMBL" id="OX597817">
    <property type="protein sequence ID" value="CAI9721174.1"/>
    <property type="molecule type" value="Genomic_DNA"/>
</dbReference>
<feature type="domain" description="Galactosyltransferase C-terminal" evidence="2">
    <location>
        <begin position="16"/>
        <end position="85"/>
    </location>
</feature>
<dbReference type="GO" id="GO:0005975">
    <property type="term" value="P:carbohydrate metabolic process"/>
    <property type="evidence" value="ECO:0007669"/>
    <property type="project" value="InterPro"/>
</dbReference>
<dbReference type="InterPro" id="IPR027791">
    <property type="entry name" value="Galactosyl_T_C"/>
</dbReference>
<dbReference type="Gene3D" id="3.90.550.10">
    <property type="entry name" value="Spore Coat Polysaccharide Biosynthesis Protein SpsA, Chain A"/>
    <property type="match status" value="1"/>
</dbReference>
<evidence type="ECO:0000313" key="3">
    <source>
        <dbReference type="EMBL" id="CAI9721174.1"/>
    </source>
</evidence>
<keyword evidence="4" id="KW-1185">Reference proteome</keyword>
<sequence length="141" mass="16410">MTGEVKTFMTKEHLVQNKTRLAYSILVGGVLNFKVEHFQIVNGYSNLYWGWGAEDDDMAYRILNKRLKIIRPPAGVARYKMVRHQKRKPASWAKRSKLLRTGRKRAKFDGLNNVKYKLIFSHEDALFTHFMVDIGPAPKMI</sequence>
<keyword evidence="1" id="KW-0808">Transferase</keyword>
<organism evidence="3 4">
    <name type="scientific">Octopus vulgaris</name>
    <name type="common">Common octopus</name>
    <dbReference type="NCBI Taxonomy" id="6645"/>
    <lineage>
        <taxon>Eukaryota</taxon>
        <taxon>Metazoa</taxon>
        <taxon>Spiralia</taxon>
        <taxon>Lophotrochozoa</taxon>
        <taxon>Mollusca</taxon>
        <taxon>Cephalopoda</taxon>
        <taxon>Coleoidea</taxon>
        <taxon>Octopodiformes</taxon>
        <taxon>Octopoda</taxon>
        <taxon>Incirrata</taxon>
        <taxon>Octopodidae</taxon>
        <taxon>Octopus</taxon>
    </lineage>
</organism>
<reference evidence="3" key="1">
    <citation type="submission" date="2023-08" db="EMBL/GenBank/DDBJ databases">
        <authorList>
            <person name="Alioto T."/>
            <person name="Alioto T."/>
            <person name="Gomez Garrido J."/>
        </authorList>
    </citation>
    <scope>NUCLEOTIDE SEQUENCE</scope>
</reference>
<dbReference type="Proteomes" id="UP001162480">
    <property type="component" value="Chromosome 4"/>
</dbReference>
<dbReference type="AlphaFoldDB" id="A0AA36F1L4"/>